<comment type="catalytic activity">
    <reaction evidence="4">
        <text>2 cob(II)alamin + reduced [electron-transfer flavoprotein] + 2 ATP = 2 adenosylcob(III)alamin + 2 triphosphate + oxidized [electron-transfer flavoprotein] + 3 H(+)</text>
        <dbReference type="Rhea" id="RHEA:28671"/>
        <dbReference type="Rhea" id="RHEA-COMP:10685"/>
        <dbReference type="Rhea" id="RHEA-COMP:10686"/>
        <dbReference type="ChEBI" id="CHEBI:15378"/>
        <dbReference type="ChEBI" id="CHEBI:16304"/>
        <dbReference type="ChEBI" id="CHEBI:18036"/>
        <dbReference type="ChEBI" id="CHEBI:18408"/>
        <dbReference type="ChEBI" id="CHEBI:30616"/>
        <dbReference type="ChEBI" id="CHEBI:57692"/>
        <dbReference type="ChEBI" id="CHEBI:58307"/>
        <dbReference type="EC" id="2.5.1.17"/>
    </reaction>
</comment>
<keyword evidence="2 4" id="KW-0547">Nucleotide-binding</keyword>
<evidence type="ECO:0000256" key="3">
    <source>
        <dbReference type="ARBA" id="ARBA00022840"/>
    </source>
</evidence>
<comment type="pathway">
    <text evidence="4">Cofactor biosynthesis; adenosylcobalamin biosynthesis; adenosylcobalamin from cob(II)yrinate a,c-diamide: step 2/7.</text>
</comment>
<dbReference type="STRING" id="1618578.UV74_C0002G0097"/>
<dbReference type="EC" id="2.5.1.17" evidence="4"/>
<evidence type="ECO:0000256" key="2">
    <source>
        <dbReference type="ARBA" id="ARBA00022741"/>
    </source>
</evidence>
<dbReference type="PANTHER" id="PTHR12213:SF0">
    <property type="entry name" value="CORRINOID ADENOSYLTRANSFERASE MMAB"/>
    <property type="match status" value="1"/>
</dbReference>
<dbReference type="Gene3D" id="1.20.1200.10">
    <property type="entry name" value="Cobalamin adenosyltransferase-like"/>
    <property type="match status" value="1"/>
</dbReference>
<comment type="caution">
    <text evidence="6">The sequence shown here is derived from an EMBL/GenBank/DDBJ whole genome shotgun (WGS) entry which is preliminary data.</text>
</comment>
<evidence type="ECO:0000259" key="5">
    <source>
        <dbReference type="Pfam" id="PF01923"/>
    </source>
</evidence>
<dbReference type="Proteomes" id="UP000034090">
    <property type="component" value="Unassembled WGS sequence"/>
</dbReference>
<dbReference type="EMBL" id="LCFQ01000002">
    <property type="protein sequence ID" value="KKS98876.1"/>
    <property type="molecule type" value="Genomic_DNA"/>
</dbReference>
<organism evidence="6 7">
    <name type="scientific">Candidatus Woesebacteria bacterium GW2011_GWB1_43_14</name>
    <dbReference type="NCBI Taxonomy" id="1618578"/>
    <lineage>
        <taxon>Bacteria</taxon>
        <taxon>Candidatus Woeseibacteriota</taxon>
    </lineage>
</organism>
<protein>
    <recommendedName>
        <fullName evidence="4">Corrinoid adenosyltransferase</fullName>
        <ecNumber evidence="4">2.5.1.17</ecNumber>
    </recommendedName>
    <alternativeName>
        <fullName evidence="4">Cob(II)alamin adenosyltransferase</fullName>
    </alternativeName>
    <alternativeName>
        <fullName evidence="4">Cob(II)yrinic acid a,c-diamide adenosyltransferase</fullName>
    </alternativeName>
    <alternativeName>
        <fullName evidence="4">Cobinamide/cobalamin adenosyltransferase</fullName>
    </alternativeName>
</protein>
<dbReference type="GO" id="GO:0009236">
    <property type="term" value="P:cobalamin biosynthetic process"/>
    <property type="evidence" value="ECO:0007669"/>
    <property type="project" value="UniProtKB-UniRule"/>
</dbReference>
<sequence length="173" mass="19455">MGIYTKKGDSGTTGTLASKDRIRKDSVKIRAIGAVDELNSYLGVTASYSENSQTKEFISSLQRDLFLLNSILAGNKARFGTEKAKRLEKKIDELDKILLKLSNFILASGTKFSVHLQYCRSLSRRAERQVVALSQREKVSTGILKYLNRISDLLFTLARESNFRAGVTEEIWK</sequence>
<comment type="catalytic activity">
    <reaction evidence="4">
        <text>2 cob(II)yrinate a,c diamide + reduced [electron-transfer flavoprotein] + 2 ATP = 2 adenosylcob(III)yrinate a,c-diamide + 2 triphosphate + oxidized [electron-transfer flavoprotein] + 3 H(+)</text>
        <dbReference type="Rhea" id="RHEA:11528"/>
        <dbReference type="Rhea" id="RHEA-COMP:10685"/>
        <dbReference type="Rhea" id="RHEA-COMP:10686"/>
        <dbReference type="ChEBI" id="CHEBI:15378"/>
        <dbReference type="ChEBI" id="CHEBI:18036"/>
        <dbReference type="ChEBI" id="CHEBI:30616"/>
        <dbReference type="ChEBI" id="CHEBI:57692"/>
        <dbReference type="ChEBI" id="CHEBI:58307"/>
        <dbReference type="ChEBI" id="CHEBI:58503"/>
        <dbReference type="ChEBI" id="CHEBI:58537"/>
        <dbReference type="EC" id="2.5.1.17"/>
    </reaction>
</comment>
<dbReference type="AlphaFoldDB" id="A0A0G1FV51"/>
<dbReference type="NCBIfam" id="TIGR00636">
    <property type="entry name" value="PduO_Nterm"/>
    <property type="match status" value="1"/>
</dbReference>
<dbReference type="Pfam" id="PF01923">
    <property type="entry name" value="Cob_adeno_trans"/>
    <property type="match status" value="1"/>
</dbReference>
<evidence type="ECO:0000313" key="7">
    <source>
        <dbReference type="Proteomes" id="UP000034090"/>
    </source>
</evidence>
<evidence type="ECO:0000256" key="4">
    <source>
        <dbReference type="RuleBase" id="RU366026"/>
    </source>
</evidence>
<feature type="domain" description="Cobalamin adenosyltransferase-like" evidence="5">
    <location>
        <begin position="3"/>
        <end position="159"/>
    </location>
</feature>
<proteinExistence type="inferred from homology"/>
<dbReference type="InterPro" id="IPR016030">
    <property type="entry name" value="CblAdoTrfase-like"/>
</dbReference>
<gene>
    <name evidence="6" type="ORF">UV74_C0002G0097</name>
</gene>
<reference evidence="6 7" key="1">
    <citation type="journal article" date="2015" name="Nature">
        <title>rRNA introns, odd ribosomes, and small enigmatic genomes across a large radiation of phyla.</title>
        <authorList>
            <person name="Brown C.T."/>
            <person name="Hug L.A."/>
            <person name="Thomas B.C."/>
            <person name="Sharon I."/>
            <person name="Castelle C.J."/>
            <person name="Singh A."/>
            <person name="Wilkins M.J."/>
            <person name="Williams K.H."/>
            <person name="Banfield J.F."/>
        </authorList>
    </citation>
    <scope>NUCLEOTIDE SEQUENCE [LARGE SCALE GENOMIC DNA]</scope>
</reference>
<dbReference type="PANTHER" id="PTHR12213">
    <property type="entry name" value="CORRINOID ADENOSYLTRANSFERASE"/>
    <property type="match status" value="1"/>
</dbReference>
<dbReference type="PATRIC" id="fig|1618578.3.peg.237"/>
<evidence type="ECO:0000313" key="6">
    <source>
        <dbReference type="EMBL" id="KKS98876.1"/>
    </source>
</evidence>
<keyword evidence="3 4" id="KW-0067">ATP-binding</keyword>
<dbReference type="InterPro" id="IPR036451">
    <property type="entry name" value="CblAdoTrfase-like_sf"/>
</dbReference>
<comment type="similarity">
    <text evidence="4">Belongs to the Cob(I)alamin adenosyltransferase family.</text>
</comment>
<accession>A0A0G1FV51</accession>
<keyword evidence="4" id="KW-0169">Cobalamin biosynthesis</keyword>
<dbReference type="UniPathway" id="UPA00148">
    <property type="reaction ID" value="UER00233"/>
</dbReference>
<keyword evidence="1 4" id="KW-0808">Transferase</keyword>
<dbReference type="GO" id="GO:0005524">
    <property type="term" value="F:ATP binding"/>
    <property type="evidence" value="ECO:0007669"/>
    <property type="project" value="UniProtKB-UniRule"/>
</dbReference>
<dbReference type="InterPro" id="IPR029499">
    <property type="entry name" value="PduO-typ"/>
</dbReference>
<dbReference type="SUPFAM" id="SSF89028">
    <property type="entry name" value="Cobalamin adenosyltransferase-like"/>
    <property type="match status" value="1"/>
</dbReference>
<dbReference type="GO" id="GO:0008817">
    <property type="term" value="F:corrinoid adenosyltransferase activity"/>
    <property type="evidence" value="ECO:0007669"/>
    <property type="project" value="UniProtKB-UniRule"/>
</dbReference>
<evidence type="ECO:0000256" key="1">
    <source>
        <dbReference type="ARBA" id="ARBA00022679"/>
    </source>
</evidence>
<name>A0A0G1FV51_9BACT</name>